<accession>A0A2P2N8D6</accession>
<dbReference type="EMBL" id="GGEC01058229">
    <property type="protein sequence ID" value="MBX38713.1"/>
    <property type="molecule type" value="Transcribed_RNA"/>
</dbReference>
<reference evidence="1" key="1">
    <citation type="submission" date="2018-02" db="EMBL/GenBank/DDBJ databases">
        <title>Rhizophora mucronata_Transcriptome.</title>
        <authorList>
            <person name="Meera S.P."/>
            <person name="Sreeshan A."/>
            <person name="Augustine A."/>
        </authorList>
    </citation>
    <scope>NUCLEOTIDE SEQUENCE</scope>
    <source>
        <tissue evidence="1">Leaf</tissue>
    </source>
</reference>
<name>A0A2P2N8D6_RHIMU</name>
<protein>
    <submittedName>
        <fullName evidence="1">Uncharacterized protein</fullName>
    </submittedName>
</protein>
<proteinExistence type="predicted"/>
<sequence>MHIYVTKAAKSTFKKRERIKNGKDQTILIQQNLHIITKGYLSINYSNNPISR</sequence>
<organism evidence="1">
    <name type="scientific">Rhizophora mucronata</name>
    <name type="common">Asiatic mangrove</name>
    <dbReference type="NCBI Taxonomy" id="61149"/>
    <lineage>
        <taxon>Eukaryota</taxon>
        <taxon>Viridiplantae</taxon>
        <taxon>Streptophyta</taxon>
        <taxon>Embryophyta</taxon>
        <taxon>Tracheophyta</taxon>
        <taxon>Spermatophyta</taxon>
        <taxon>Magnoliopsida</taxon>
        <taxon>eudicotyledons</taxon>
        <taxon>Gunneridae</taxon>
        <taxon>Pentapetalae</taxon>
        <taxon>rosids</taxon>
        <taxon>fabids</taxon>
        <taxon>Malpighiales</taxon>
        <taxon>Rhizophoraceae</taxon>
        <taxon>Rhizophora</taxon>
    </lineage>
</organism>
<evidence type="ECO:0000313" key="1">
    <source>
        <dbReference type="EMBL" id="MBX38713.1"/>
    </source>
</evidence>
<dbReference type="AlphaFoldDB" id="A0A2P2N8D6"/>